<dbReference type="Proteomes" id="UP000054217">
    <property type="component" value="Unassembled WGS sequence"/>
</dbReference>
<dbReference type="EMBL" id="KN832069">
    <property type="protein sequence ID" value="KIN95376.1"/>
    <property type="molecule type" value="Genomic_DNA"/>
</dbReference>
<sequence length="69" mass="7546">MTPTGLLAAIRMPVERARTAPSMPVTSPVFFYVSGRPAETRICRSLEHPRWHPIGESASVGPLLYATLP</sequence>
<accession>A0A0C3JCK6</accession>
<protein>
    <submittedName>
        <fullName evidence="1">Uncharacterized protein</fullName>
    </submittedName>
</protein>
<gene>
    <name evidence="1" type="ORF">M404DRAFT_1007509</name>
</gene>
<evidence type="ECO:0000313" key="2">
    <source>
        <dbReference type="Proteomes" id="UP000054217"/>
    </source>
</evidence>
<evidence type="ECO:0000313" key="1">
    <source>
        <dbReference type="EMBL" id="KIN95376.1"/>
    </source>
</evidence>
<reference evidence="2" key="2">
    <citation type="submission" date="2015-01" db="EMBL/GenBank/DDBJ databases">
        <title>Evolutionary Origins and Diversification of the Mycorrhizal Mutualists.</title>
        <authorList>
            <consortium name="DOE Joint Genome Institute"/>
            <consortium name="Mycorrhizal Genomics Consortium"/>
            <person name="Kohler A."/>
            <person name="Kuo A."/>
            <person name="Nagy L.G."/>
            <person name="Floudas D."/>
            <person name="Copeland A."/>
            <person name="Barry K.W."/>
            <person name="Cichocki N."/>
            <person name="Veneault-Fourrey C."/>
            <person name="LaButti K."/>
            <person name="Lindquist E.A."/>
            <person name="Lipzen A."/>
            <person name="Lundell T."/>
            <person name="Morin E."/>
            <person name="Murat C."/>
            <person name="Riley R."/>
            <person name="Ohm R."/>
            <person name="Sun H."/>
            <person name="Tunlid A."/>
            <person name="Henrissat B."/>
            <person name="Grigoriev I.V."/>
            <person name="Hibbett D.S."/>
            <person name="Martin F."/>
        </authorList>
    </citation>
    <scope>NUCLEOTIDE SEQUENCE [LARGE SCALE GENOMIC DNA]</scope>
    <source>
        <strain evidence="2">Marx 270</strain>
    </source>
</reference>
<reference evidence="1 2" key="1">
    <citation type="submission" date="2014-04" db="EMBL/GenBank/DDBJ databases">
        <authorList>
            <consortium name="DOE Joint Genome Institute"/>
            <person name="Kuo A."/>
            <person name="Kohler A."/>
            <person name="Costa M.D."/>
            <person name="Nagy L.G."/>
            <person name="Floudas D."/>
            <person name="Copeland A."/>
            <person name="Barry K.W."/>
            <person name="Cichocki N."/>
            <person name="Veneault-Fourrey C."/>
            <person name="LaButti K."/>
            <person name="Lindquist E.A."/>
            <person name="Lipzen A."/>
            <person name="Lundell T."/>
            <person name="Morin E."/>
            <person name="Murat C."/>
            <person name="Sun H."/>
            <person name="Tunlid A."/>
            <person name="Henrissat B."/>
            <person name="Grigoriev I.V."/>
            <person name="Hibbett D.S."/>
            <person name="Martin F."/>
            <person name="Nordberg H.P."/>
            <person name="Cantor M.N."/>
            <person name="Hua S.X."/>
        </authorList>
    </citation>
    <scope>NUCLEOTIDE SEQUENCE [LARGE SCALE GENOMIC DNA]</scope>
    <source>
        <strain evidence="1 2">Marx 270</strain>
    </source>
</reference>
<proteinExistence type="predicted"/>
<dbReference type="HOGENOM" id="CLU_2776940_0_0_1"/>
<keyword evidence="2" id="KW-1185">Reference proteome</keyword>
<organism evidence="1 2">
    <name type="scientific">Pisolithus tinctorius Marx 270</name>
    <dbReference type="NCBI Taxonomy" id="870435"/>
    <lineage>
        <taxon>Eukaryota</taxon>
        <taxon>Fungi</taxon>
        <taxon>Dikarya</taxon>
        <taxon>Basidiomycota</taxon>
        <taxon>Agaricomycotina</taxon>
        <taxon>Agaricomycetes</taxon>
        <taxon>Agaricomycetidae</taxon>
        <taxon>Boletales</taxon>
        <taxon>Sclerodermatineae</taxon>
        <taxon>Pisolithaceae</taxon>
        <taxon>Pisolithus</taxon>
    </lineage>
</organism>
<dbReference type="AlphaFoldDB" id="A0A0C3JCK6"/>
<name>A0A0C3JCK6_PISTI</name>
<dbReference type="InParanoid" id="A0A0C3JCK6"/>